<protein>
    <submittedName>
        <fullName evidence="2">Uncharacterized protein</fullName>
    </submittedName>
</protein>
<keyword evidence="3" id="KW-1185">Reference proteome</keyword>
<keyword evidence="1" id="KW-0812">Transmembrane</keyword>
<evidence type="ECO:0000256" key="1">
    <source>
        <dbReference type="SAM" id="Phobius"/>
    </source>
</evidence>
<reference evidence="2 3" key="1">
    <citation type="submission" date="2023-04" db="EMBL/GenBank/DDBJ databases">
        <title>Novel Pseudoalteromonas species isolated from Pacific coral.</title>
        <authorList>
            <person name="Videau P."/>
            <person name="Shlafstein M.D."/>
            <person name="Oline D.K."/>
            <person name="Strangman W.K."/>
            <person name="Hahnke R.L."/>
            <person name="Saw J.H."/>
            <person name="Ushijima B."/>
        </authorList>
    </citation>
    <scope>NUCLEOTIDE SEQUENCE [LARGE SCALE GENOMIC DNA]</scope>
    <source>
        <strain evidence="2 3">LMG 14908</strain>
    </source>
</reference>
<organism evidence="2 3">
    <name type="scientific">Pseudoalteromonas distincta</name>
    <dbReference type="NCBI Taxonomy" id="77608"/>
    <lineage>
        <taxon>Bacteria</taxon>
        <taxon>Pseudomonadati</taxon>
        <taxon>Pseudomonadota</taxon>
        <taxon>Gammaproteobacteria</taxon>
        <taxon>Alteromonadales</taxon>
        <taxon>Pseudoalteromonadaceae</taxon>
        <taxon>Pseudoalteromonas</taxon>
    </lineage>
</organism>
<evidence type="ECO:0000313" key="2">
    <source>
        <dbReference type="EMBL" id="MDP4484562.1"/>
    </source>
</evidence>
<evidence type="ECO:0000313" key="3">
    <source>
        <dbReference type="Proteomes" id="UP001242314"/>
    </source>
</evidence>
<keyword evidence="1" id="KW-0472">Membrane</keyword>
<dbReference type="RefSeq" id="WP_039488787.1">
    <property type="nucleotide sequence ID" value="NZ_JASGWX010000008.1"/>
</dbReference>
<dbReference type="EMBL" id="JASGWX010000008">
    <property type="protein sequence ID" value="MDP4484562.1"/>
    <property type="molecule type" value="Genomic_DNA"/>
</dbReference>
<proteinExistence type="predicted"/>
<feature type="transmembrane region" description="Helical" evidence="1">
    <location>
        <begin position="85"/>
        <end position="103"/>
    </location>
</feature>
<keyword evidence="1" id="KW-1133">Transmembrane helix</keyword>
<feature type="transmembrane region" description="Helical" evidence="1">
    <location>
        <begin position="44"/>
        <end position="65"/>
    </location>
</feature>
<accession>A0ABT9GFA8</accession>
<comment type="caution">
    <text evidence="2">The sequence shown here is derived from an EMBL/GenBank/DDBJ whole genome shotgun (WGS) entry which is preliminary data.</text>
</comment>
<name>A0ABT9GFA8_9GAMM</name>
<gene>
    <name evidence="2" type="ORF">QDH73_11115</name>
</gene>
<sequence>MDKKKQDDFPSEKYYNKTTLAIYCIAIGLLLLEKEPSMSIFKLLVGTGFMVLWTHIAGLAIYFVIKPLIGVFLEKSKLDEITTDYVAWIAPGIGFIFFVAIVMK</sequence>
<feature type="transmembrane region" description="Helical" evidence="1">
    <location>
        <begin position="14"/>
        <end position="32"/>
    </location>
</feature>
<dbReference type="Proteomes" id="UP001242314">
    <property type="component" value="Unassembled WGS sequence"/>
</dbReference>